<evidence type="ECO:0000313" key="1">
    <source>
        <dbReference type="EMBL" id="KAK4213935.1"/>
    </source>
</evidence>
<dbReference type="EMBL" id="MU858101">
    <property type="protein sequence ID" value="KAK4213935.1"/>
    <property type="molecule type" value="Genomic_DNA"/>
</dbReference>
<comment type="caution">
    <text evidence="1">The sequence shown here is derived from an EMBL/GenBank/DDBJ whole genome shotgun (WGS) entry which is preliminary data.</text>
</comment>
<protein>
    <submittedName>
        <fullName evidence="1">Uncharacterized protein</fullName>
    </submittedName>
</protein>
<proteinExistence type="predicted"/>
<dbReference type="AlphaFoldDB" id="A0AAN6Y9R2"/>
<dbReference type="Proteomes" id="UP001301769">
    <property type="component" value="Unassembled WGS sequence"/>
</dbReference>
<keyword evidence="2" id="KW-1185">Reference proteome</keyword>
<organism evidence="1 2">
    <name type="scientific">Rhypophila decipiens</name>
    <dbReference type="NCBI Taxonomy" id="261697"/>
    <lineage>
        <taxon>Eukaryota</taxon>
        <taxon>Fungi</taxon>
        <taxon>Dikarya</taxon>
        <taxon>Ascomycota</taxon>
        <taxon>Pezizomycotina</taxon>
        <taxon>Sordariomycetes</taxon>
        <taxon>Sordariomycetidae</taxon>
        <taxon>Sordariales</taxon>
        <taxon>Naviculisporaceae</taxon>
        <taxon>Rhypophila</taxon>
    </lineage>
</organism>
<name>A0AAN6Y9R2_9PEZI</name>
<sequence>MAPADRLAVLPFLQTWSGSQLQLRVLLIPRDSFIEPHVRIYPQSADFFPSATLKFDVLIQPGLDAVPLRNNGDNVRVKEVTFTPMDTARQIFAQLLAQEDPMATPAARPSNGSMNNLGVFKHLPASYRTAVGYSPGTGAKDGLFSTGSQYSCSLKEMARPITYEPVTRPTRKSWGQMISGLVRNSKFAELAGLVRAVTVDISAAQMNLVRNGAFVFLVPQASGGSPALACELYSARIPILAESPRELFTPVLFPVVEALPGSEYDDIFPEAEDYSDGWAKVVHCRQPQRAAVVKEEDDDENPGQAEEAAGTRPVKEIGIQIGWDDQQVTIWMDRQLDSSTDSLQTGLGIRGYCVDARFAGEGDDKWRSLVHAKGSYGVGTFRRDDFDQDSAVEVHPAASIDKDQPPKFWMPMYFSTWTGPSLVGLDNDRMIVAGRKPDADAGMPKLEGIAPPDLPLLYGRDYEFRVRLLDQTGWGPGLKSAPTNPAVNPVFNHPFRRWIKPMTPVLVGSTPEIYGDQDDRDPGMLRFLRPGLQMPAVQCTNYYPDATERLKAMIEEDDGQEPSLPDPDVDRLEMTVLVETLTQDTLVVDGNFRTLYKTTRTFSSDISAALDLEFDWVDCFDVDHPDLDDPNNTDPWKSLILTGPLKLPKSRTVRLCVRSLCKEDSALAYFGADDVRRSPDVKLTLRKNAATEKDLFTATSANDRFNACFLQPPIEGVNPATTGTAAAVPTPVSRLATEIGLRNDGNILRSAPGRRVVFGCSAGLGHAIGPDGSSLNLAGNVAQLWIAVIKLTINRDWTWDGLVHNSIVVRRTIGDDTSTTIECVRVSPTKNVNHDALSGPEIIRSGTDLVLIDAFDPLQIPSASGFPDEINARYTVNWDVIRHSANTVTPQDDPLVFSVRLPVTTAPTQQPMIVSAGIALSPYMPSPRYSSTAPRTRMLWIELAEPPLDPQDRYFARVLAHGPDPLLLYPSTSFNKTPIRPEAPLPLDPEPLRRITLSSSDDRAGLDAMQPLVPSTLPPNSPPNTAILHWGLPLPPGTSEDSPDLFGFYTYEIGVGHYTSTNPSSSDPEKARWCTAQSRFGPPLRLTGVQHPAPNLACAAYRPAPVSPDLDIPDIAVEATAPLAKISYKIVPTSIWFMLYAQAPLLTNNPNPNPDGGTGSTRQNILLLRQHANAYKEISLSAGGYAIAQFKRKDVQQALRRVGFRTTGVGQAPLSVLAVEMVQRPADAAATDPLGYGLGTVRILRASSLVEVRARC</sequence>
<reference evidence="1" key="1">
    <citation type="journal article" date="2023" name="Mol. Phylogenet. Evol.">
        <title>Genome-scale phylogeny and comparative genomics of the fungal order Sordariales.</title>
        <authorList>
            <person name="Hensen N."/>
            <person name="Bonometti L."/>
            <person name="Westerberg I."/>
            <person name="Brannstrom I.O."/>
            <person name="Guillou S."/>
            <person name="Cros-Aarteil S."/>
            <person name="Calhoun S."/>
            <person name="Haridas S."/>
            <person name="Kuo A."/>
            <person name="Mondo S."/>
            <person name="Pangilinan J."/>
            <person name="Riley R."/>
            <person name="LaButti K."/>
            <person name="Andreopoulos B."/>
            <person name="Lipzen A."/>
            <person name="Chen C."/>
            <person name="Yan M."/>
            <person name="Daum C."/>
            <person name="Ng V."/>
            <person name="Clum A."/>
            <person name="Steindorff A."/>
            <person name="Ohm R.A."/>
            <person name="Martin F."/>
            <person name="Silar P."/>
            <person name="Natvig D.O."/>
            <person name="Lalanne C."/>
            <person name="Gautier V."/>
            <person name="Ament-Velasquez S.L."/>
            <person name="Kruys A."/>
            <person name="Hutchinson M.I."/>
            <person name="Powell A.J."/>
            <person name="Barry K."/>
            <person name="Miller A.N."/>
            <person name="Grigoriev I.V."/>
            <person name="Debuchy R."/>
            <person name="Gladieux P."/>
            <person name="Hiltunen Thoren M."/>
            <person name="Johannesson H."/>
        </authorList>
    </citation>
    <scope>NUCLEOTIDE SEQUENCE</scope>
    <source>
        <strain evidence="1">PSN293</strain>
    </source>
</reference>
<evidence type="ECO:0000313" key="2">
    <source>
        <dbReference type="Proteomes" id="UP001301769"/>
    </source>
</evidence>
<accession>A0AAN6Y9R2</accession>
<gene>
    <name evidence="1" type="ORF">QBC37DRAFT_162205</name>
</gene>
<reference evidence="1" key="2">
    <citation type="submission" date="2023-05" db="EMBL/GenBank/DDBJ databases">
        <authorList>
            <consortium name="Lawrence Berkeley National Laboratory"/>
            <person name="Steindorff A."/>
            <person name="Hensen N."/>
            <person name="Bonometti L."/>
            <person name="Westerberg I."/>
            <person name="Brannstrom I.O."/>
            <person name="Guillou S."/>
            <person name="Cros-Aarteil S."/>
            <person name="Calhoun S."/>
            <person name="Haridas S."/>
            <person name="Kuo A."/>
            <person name="Mondo S."/>
            <person name="Pangilinan J."/>
            <person name="Riley R."/>
            <person name="Labutti K."/>
            <person name="Andreopoulos B."/>
            <person name="Lipzen A."/>
            <person name="Chen C."/>
            <person name="Yanf M."/>
            <person name="Daum C."/>
            <person name="Ng V."/>
            <person name="Clum A."/>
            <person name="Ohm R."/>
            <person name="Martin F."/>
            <person name="Silar P."/>
            <person name="Natvig D."/>
            <person name="Lalanne C."/>
            <person name="Gautier V."/>
            <person name="Ament-Velasquez S.L."/>
            <person name="Kruys A."/>
            <person name="Hutchinson M.I."/>
            <person name="Powell A.J."/>
            <person name="Barry K."/>
            <person name="Miller A.N."/>
            <person name="Grigoriev I.V."/>
            <person name="Debuchy R."/>
            <person name="Gladieux P."/>
            <person name="Thoren M.H."/>
            <person name="Johannesson H."/>
        </authorList>
    </citation>
    <scope>NUCLEOTIDE SEQUENCE</scope>
    <source>
        <strain evidence="1">PSN293</strain>
    </source>
</reference>